<dbReference type="EMBL" id="FUZT01000019">
    <property type="protein sequence ID" value="SKC89390.1"/>
    <property type="molecule type" value="Genomic_DNA"/>
</dbReference>
<evidence type="ECO:0000256" key="1">
    <source>
        <dbReference type="ARBA" id="ARBA00022737"/>
    </source>
</evidence>
<dbReference type="PANTHER" id="PTHR10937">
    <property type="entry name" value="GLUCOSAMINE--FRUCTOSE-6-PHOSPHATE AMINOTRANSFERASE, ISOMERIZING"/>
    <property type="match status" value="1"/>
</dbReference>
<keyword evidence="1" id="KW-0677">Repeat</keyword>
<dbReference type="RefSeq" id="WP_170917590.1">
    <property type="nucleotide sequence ID" value="NZ_FUZT01000019.1"/>
</dbReference>
<gene>
    <name evidence="3" type="ORF">SAMN02194393_05025</name>
</gene>
<dbReference type="PANTHER" id="PTHR10937:SF17">
    <property type="entry name" value="GLUCOSAMINE-FRUCTOSE-6-PHOSPHATE AMINOTRANSFERASE"/>
    <property type="match status" value="1"/>
</dbReference>
<dbReference type="PROSITE" id="PS51464">
    <property type="entry name" value="SIS"/>
    <property type="match status" value="1"/>
</dbReference>
<keyword evidence="4" id="KW-1185">Reference proteome</keyword>
<proteinExistence type="predicted"/>
<dbReference type="SUPFAM" id="SSF53697">
    <property type="entry name" value="SIS domain"/>
    <property type="match status" value="1"/>
</dbReference>
<dbReference type="Pfam" id="PF01380">
    <property type="entry name" value="SIS"/>
    <property type="match status" value="1"/>
</dbReference>
<dbReference type="Gene3D" id="3.40.50.10490">
    <property type="entry name" value="Glucose-6-phosphate isomerase like protein, domain 1"/>
    <property type="match status" value="2"/>
</dbReference>
<name>A0A1T5MMD9_9FIRM</name>
<dbReference type="Proteomes" id="UP000190285">
    <property type="component" value="Unassembled WGS sequence"/>
</dbReference>
<dbReference type="CDD" id="cd05008">
    <property type="entry name" value="SIS_GlmS_GlmD_1"/>
    <property type="match status" value="1"/>
</dbReference>
<evidence type="ECO:0000259" key="2">
    <source>
        <dbReference type="PROSITE" id="PS51464"/>
    </source>
</evidence>
<dbReference type="InterPro" id="IPR001347">
    <property type="entry name" value="SIS_dom"/>
</dbReference>
<protein>
    <submittedName>
        <fullName evidence="3">Glucosamine 6-phosphate synthetase, contains amidotransferase and phosphosugar isomerase domains</fullName>
    </submittedName>
</protein>
<dbReference type="GO" id="GO:0006047">
    <property type="term" value="P:UDP-N-acetylglucosamine metabolic process"/>
    <property type="evidence" value="ECO:0007669"/>
    <property type="project" value="TreeGrafter"/>
</dbReference>
<dbReference type="AlphaFoldDB" id="A0A1T5MMD9"/>
<dbReference type="GO" id="GO:0006487">
    <property type="term" value="P:protein N-linked glycosylation"/>
    <property type="evidence" value="ECO:0007669"/>
    <property type="project" value="TreeGrafter"/>
</dbReference>
<dbReference type="STRING" id="36842.SAMN02194393_05025"/>
<dbReference type="GO" id="GO:0006002">
    <property type="term" value="P:fructose 6-phosphate metabolic process"/>
    <property type="evidence" value="ECO:0007669"/>
    <property type="project" value="TreeGrafter"/>
</dbReference>
<dbReference type="GO" id="GO:0004360">
    <property type="term" value="F:glutamine-fructose-6-phosphate transaminase (isomerizing) activity"/>
    <property type="evidence" value="ECO:0007669"/>
    <property type="project" value="TreeGrafter"/>
</dbReference>
<keyword evidence="3" id="KW-0413">Isomerase</keyword>
<dbReference type="InterPro" id="IPR046348">
    <property type="entry name" value="SIS_dom_sf"/>
</dbReference>
<evidence type="ECO:0000313" key="3">
    <source>
        <dbReference type="EMBL" id="SKC89390.1"/>
    </source>
</evidence>
<sequence>MKTLLNCIEEIPERLTDIYEGRENLFELLKGYVGNKKINKIVVVASGTSFNGAFTTKLFGEKILNIPVDIIYPNLFLNYFNKNLLSEDILYLFISQTGTTRLVYNSLKLVKDKGLMNISITEDLDSPIAKEASLVIDMKTGGEKYIYRTIGYSATCGILYMLYLNILRIKGNISCDDYTAYGSDFLLAVNNLENIMDEVIKWYSGSPLPLRTFKKFIFSGTSDLYPVAMEADIKFMEMVPVFTNSFEIEELIHGPQNAFDDETGYFLISKAGADSDKAIKIADFIHNEIGNNSIIVGNNIARDTDINIEVKSKNFYPLEVITVFQVLAYKLAVDKGRDLSVRLHSEINNYITKSL</sequence>
<organism evidence="3 4">
    <name type="scientific">Maledivibacter halophilus</name>
    <dbReference type="NCBI Taxonomy" id="36842"/>
    <lineage>
        <taxon>Bacteria</taxon>
        <taxon>Bacillati</taxon>
        <taxon>Bacillota</taxon>
        <taxon>Clostridia</taxon>
        <taxon>Peptostreptococcales</taxon>
        <taxon>Caminicellaceae</taxon>
        <taxon>Maledivibacter</taxon>
    </lineage>
</organism>
<dbReference type="GO" id="GO:0097367">
    <property type="term" value="F:carbohydrate derivative binding"/>
    <property type="evidence" value="ECO:0007669"/>
    <property type="project" value="InterPro"/>
</dbReference>
<evidence type="ECO:0000313" key="4">
    <source>
        <dbReference type="Proteomes" id="UP000190285"/>
    </source>
</evidence>
<feature type="domain" description="SIS" evidence="2">
    <location>
        <begin position="25"/>
        <end position="172"/>
    </location>
</feature>
<accession>A0A1T5MMD9</accession>
<reference evidence="3 4" key="1">
    <citation type="submission" date="2017-02" db="EMBL/GenBank/DDBJ databases">
        <authorList>
            <person name="Peterson S.W."/>
        </authorList>
    </citation>
    <scope>NUCLEOTIDE SEQUENCE [LARGE SCALE GENOMIC DNA]</scope>
    <source>
        <strain evidence="3 4">M1</strain>
    </source>
</reference>
<dbReference type="GO" id="GO:0016853">
    <property type="term" value="F:isomerase activity"/>
    <property type="evidence" value="ECO:0007669"/>
    <property type="project" value="UniProtKB-KW"/>
</dbReference>
<dbReference type="InterPro" id="IPR035466">
    <property type="entry name" value="GlmS/AgaS_SIS"/>
</dbReference>
<keyword evidence="3" id="KW-0808">Transferase</keyword>